<dbReference type="Proteomes" id="UP000198372">
    <property type="component" value="Unassembled WGS sequence"/>
</dbReference>
<feature type="region of interest" description="Disordered" evidence="1">
    <location>
        <begin position="200"/>
        <end position="227"/>
    </location>
</feature>
<sequence length="443" mass="46917">MHKGKDKPHTSATPPGPCPACKTGAVHWIRKLSNKPAAQAQFALTTDDVSNEGPSISFAAASFLSATSDVSSLLLNSAASHHMVNDSSAFVKLHKTSSVCIGGIGGALSSQGKGIVELISSTGDHLRLSDVFFIPGCPANLISMFALIKDGITPSFTLDGWLLLVRGGKCICTGMAKANRLFHLDAHLCYKPNALPAHMTTPPPNNSTSNMGQSGATSPLTSSENSSLPADQLASLATLLSKLTAAASGTMSSGATRTTFPKHARLDGSKSFANWTHQLRLCLADDIRSYVLNNSVPDDWTALQRSACDAVACNIIANSIESAAVLAVLNKIPTAELTAPKIYATLKLHYAPDDATRTLELFSRLWGFQPMPGTVAEFDTWITDFKLVVQEIIDTKTTINNVLATLVLAIAHPSLESFKATGSTACSRAPELIDRIKVVVIHI</sequence>
<name>A0A238FMV0_9BASI</name>
<gene>
    <name evidence="3" type="ORF">BQ2448_7139</name>
</gene>
<keyword evidence="4" id="KW-1185">Reference proteome</keyword>
<evidence type="ECO:0000256" key="1">
    <source>
        <dbReference type="SAM" id="MobiDB-lite"/>
    </source>
</evidence>
<feature type="domain" description="Retrovirus-related Pol polyprotein from transposon TNT 1-94-like beta-barrel" evidence="2">
    <location>
        <begin position="74"/>
        <end position="151"/>
    </location>
</feature>
<proteinExistence type="predicted"/>
<dbReference type="EMBL" id="FMSP01000017">
    <property type="protein sequence ID" value="SCV73214.1"/>
    <property type="molecule type" value="Genomic_DNA"/>
</dbReference>
<organism evidence="3 4">
    <name type="scientific">Microbotryum intermedium</name>
    <dbReference type="NCBI Taxonomy" id="269621"/>
    <lineage>
        <taxon>Eukaryota</taxon>
        <taxon>Fungi</taxon>
        <taxon>Dikarya</taxon>
        <taxon>Basidiomycota</taxon>
        <taxon>Pucciniomycotina</taxon>
        <taxon>Microbotryomycetes</taxon>
        <taxon>Microbotryales</taxon>
        <taxon>Microbotryaceae</taxon>
        <taxon>Microbotryum</taxon>
    </lineage>
</organism>
<dbReference type="Pfam" id="PF22936">
    <property type="entry name" value="Pol_BBD"/>
    <property type="match status" value="1"/>
</dbReference>
<evidence type="ECO:0000313" key="4">
    <source>
        <dbReference type="Proteomes" id="UP000198372"/>
    </source>
</evidence>
<protein>
    <submittedName>
        <fullName evidence="3">BQ2448_7139 protein</fullName>
    </submittedName>
</protein>
<reference evidence="4" key="1">
    <citation type="submission" date="2016-09" db="EMBL/GenBank/DDBJ databases">
        <authorList>
            <person name="Jeantristanb JTB J.-T."/>
            <person name="Ricardo R."/>
        </authorList>
    </citation>
    <scope>NUCLEOTIDE SEQUENCE [LARGE SCALE GENOMIC DNA]</scope>
</reference>
<dbReference type="InterPro" id="IPR054722">
    <property type="entry name" value="PolX-like_BBD"/>
</dbReference>
<evidence type="ECO:0000259" key="2">
    <source>
        <dbReference type="Pfam" id="PF22936"/>
    </source>
</evidence>
<accession>A0A238FMV0</accession>
<feature type="compositionally biased region" description="Polar residues" evidence="1">
    <location>
        <begin position="206"/>
        <end position="227"/>
    </location>
</feature>
<dbReference type="AlphaFoldDB" id="A0A238FMV0"/>
<evidence type="ECO:0000313" key="3">
    <source>
        <dbReference type="EMBL" id="SCV73214.1"/>
    </source>
</evidence>